<dbReference type="InterPro" id="IPR005650">
    <property type="entry name" value="BlaI_family"/>
</dbReference>
<keyword evidence="4" id="KW-0804">Transcription</keyword>
<protein>
    <submittedName>
        <fullName evidence="5">BlaI/MecI/CopY family transcriptional regulator</fullName>
    </submittedName>
</protein>
<reference evidence="5 6" key="1">
    <citation type="submission" date="2023-10" db="EMBL/GenBank/DDBJ databases">
        <title>Description of Microbulbifer bruguierae sp. nov., isolated from the sediments of mangrove plant Bruguiera sexangula and comparative genomic analyses of the genus Microbulbifer.</title>
        <authorList>
            <person name="Long M."/>
        </authorList>
    </citation>
    <scope>NUCLEOTIDE SEQUENCE [LARGE SCALE GENOMIC DNA]</scope>
    <source>
        <strain evidence="5 6">SPO729</strain>
    </source>
</reference>
<evidence type="ECO:0000313" key="6">
    <source>
        <dbReference type="Proteomes" id="UP001302477"/>
    </source>
</evidence>
<organism evidence="5 6">
    <name type="scientific">Microbulbifer pacificus</name>
    <dbReference type="NCBI Taxonomy" id="407164"/>
    <lineage>
        <taxon>Bacteria</taxon>
        <taxon>Pseudomonadati</taxon>
        <taxon>Pseudomonadota</taxon>
        <taxon>Gammaproteobacteria</taxon>
        <taxon>Cellvibrionales</taxon>
        <taxon>Microbulbiferaceae</taxon>
        <taxon>Microbulbifer</taxon>
    </lineage>
</organism>
<dbReference type="AlphaFoldDB" id="A0AAU0MZC9"/>
<sequence>MQLSIPGFISHKTAATLSQQFTLSRGRSMSTQQLPDLSKAEYEVLHVLWKAKAASVRELHDQLSNGWAYTTTKTVMDRMVKKELLSRESIHGVFVYRPLISRPAGLARLVSFFANRVLEQDTDSVVAMFAKNQSLSKKELEELSKLVEGDNNPR</sequence>
<evidence type="ECO:0000256" key="4">
    <source>
        <dbReference type="ARBA" id="ARBA00023163"/>
    </source>
</evidence>
<keyword evidence="2" id="KW-0805">Transcription regulation</keyword>
<evidence type="ECO:0000256" key="1">
    <source>
        <dbReference type="ARBA" id="ARBA00011046"/>
    </source>
</evidence>
<name>A0AAU0MZC9_9GAMM</name>
<dbReference type="EMBL" id="CP137555">
    <property type="protein sequence ID" value="WOX05106.1"/>
    <property type="molecule type" value="Genomic_DNA"/>
</dbReference>
<dbReference type="InterPro" id="IPR036388">
    <property type="entry name" value="WH-like_DNA-bd_sf"/>
</dbReference>
<dbReference type="Gene3D" id="1.10.10.10">
    <property type="entry name" value="Winged helix-like DNA-binding domain superfamily/Winged helix DNA-binding domain"/>
    <property type="match status" value="1"/>
</dbReference>
<evidence type="ECO:0000256" key="2">
    <source>
        <dbReference type="ARBA" id="ARBA00023015"/>
    </source>
</evidence>
<keyword evidence="6" id="KW-1185">Reference proteome</keyword>
<accession>A0AAU0MZC9</accession>
<dbReference type="GO" id="GO:0045892">
    <property type="term" value="P:negative regulation of DNA-templated transcription"/>
    <property type="evidence" value="ECO:0007669"/>
    <property type="project" value="InterPro"/>
</dbReference>
<evidence type="ECO:0000313" key="5">
    <source>
        <dbReference type="EMBL" id="WOX05106.1"/>
    </source>
</evidence>
<dbReference type="Proteomes" id="UP001302477">
    <property type="component" value="Chromosome"/>
</dbReference>
<dbReference type="Pfam" id="PF03965">
    <property type="entry name" value="Penicillinase_R"/>
    <property type="match status" value="1"/>
</dbReference>
<dbReference type="SUPFAM" id="SSF46785">
    <property type="entry name" value="Winged helix' DNA-binding domain"/>
    <property type="match status" value="1"/>
</dbReference>
<proteinExistence type="inferred from homology"/>
<dbReference type="RefSeq" id="WP_318953580.1">
    <property type="nucleotide sequence ID" value="NZ_CP137555.1"/>
</dbReference>
<evidence type="ECO:0000256" key="3">
    <source>
        <dbReference type="ARBA" id="ARBA00023125"/>
    </source>
</evidence>
<dbReference type="KEGG" id="mpaf:R5R33_15370"/>
<gene>
    <name evidence="5" type="ORF">R5R33_15370</name>
</gene>
<dbReference type="GO" id="GO:0003677">
    <property type="term" value="F:DNA binding"/>
    <property type="evidence" value="ECO:0007669"/>
    <property type="project" value="UniProtKB-KW"/>
</dbReference>
<keyword evidence="3" id="KW-0238">DNA-binding</keyword>
<dbReference type="InterPro" id="IPR036390">
    <property type="entry name" value="WH_DNA-bd_sf"/>
</dbReference>
<comment type="similarity">
    <text evidence="1">Belongs to the BlaI transcriptional regulatory family.</text>
</comment>